<dbReference type="CDD" id="cd00018">
    <property type="entry name" value="AP2"/>
    <property type="match status" value="1"/>
</dbReference>
<evidence type="ECO:0000256" key="5">
    <source>
        <dbReference type="ARBA" id="ARBA00023159"/>
    </source>
</evidence>
<keyword evidence="5" id="KW-0010">Activator</keyword>
<comment type="similarity">
    <text evidence="8">Belongs to the AP2/ERF transcription factor family. ERF subfamily.</text>
</comment>
<organism evidence="11">
    <name type="scientific">Nothapodytes nimmoniana</name>
    <name type="common">Nothapodytes foetida</name>
    <dbReference type="NCBI Taxonomy" id="159386"/>
    <lineage>
        <taxon>Eukaryota</taxon>
        <taxon>Viridiplantae</taxon>
        <taxon>Streptophyta</taxon>
        <taxon>Embryophyta</taxon>
        <taxon>Tracheophyta</taxon>
        <taxon>Spermatophyta</taxon>
        <taxon>Magnoliopsida</taxon>
        <taxon>eudicotyledons</taxon>
        <taxon>Gunneridae</taxon>
        <taxon>Pentapetalae</taxon>
        <taxon>asterids</taxon>
        <taxon>lamiids</taxon>
        <taxon>Icacinales</taxon>
        <taxon>Icacinaceae</taxon>
        <taxon>Nothapodytes</taxon>
    </lineage>
</organism>
<dbReference type="GO" id="GO:0006952">
    <property type="term" value="P:defense response"/>
    <property type="evidence" value="ECO:0007669"/>
    <property type="project" value="UniProtKB-KW"/>
</dbReference>
<dbReference type="PROSITE" id="PS51032">
    <property type="entry name" value="AP2_ERF"/>
    <property type="match status" value="1"/>
</dbReference>
<accession>A0A9E8Z0A6</accession>
<dbReference type="PRINTS" id="PR00367">
    <property type="entry name" value="ETHRSPELEMNT"/>
</dbReference>
<dbReference type="InterPro" id="IPR001471">
    <property type="entry name" value="AP2/ERF_dom"/>
</dbReference>
<sequence length="238" mass="26692">MDMFSYYFDPLPNLSDFCSPEVSESSCVSDSGSGRRWNFSDEEVLLASNHPKKSAGRKKFRETRHPVYRGVRRRNSNKWVCEVRVPNKKSRIWLGTFPTAEMAARAHDVAAMALKGRLACLNFADSAWRLPIPDTSDPKDIQKAAAEAAEAFRPNECEEYEEEAPIGDHQDEETSQSSTALMPENLFCMDDELVFGMPGLLSDMANGMMLTPPECIVDGHCGDAIEALENMSLWSYSY</sequence>
<keyword evidence="6" id="KW-0804">Transcription</keyword>
<feature type="compositionally biased region" description="Acidic residues" evidence="9">
    <location>
        <begin position="158"/>
        <end position="174"/>
    </location>
</feature>
<evidence type="ECO:0000256" key="1">
    <source>
        <dbReference type="ARBA" id="ARBA00004123"/>
    </source>
</evidence>
<evidence type="ECO:0000256" key="6">
    <source>
        <dbReference type="ARBA" id="ARBA00023163"/>
    </source>
</evidence>
<dbReference type="EMBL" id="OP311477">
    <property type="protein sequence ID" value="WAK86005.1"/>
    <property type="molecule type" value="mRNA"/>
</dbReference>
<evidence type="ECO:0000256" key="3">
    <source>
        <dbReference type="ARBA" id="ARBA00023015"/>
    </source>
</evidence>
<name>A0A9E8Z0A6_NOTNI</name>
<dbReference type="Pfam" id="PF00847">
    <property type="entry name" value="AP2"/>
    <property type="match status" value="1"/>
</dbReference>
<keyword evidence="4" id="KW-0238">DNA-binding</keyword>
<evidence type="ECO:0000313" key="11">
    <source>
        <dbReference type="EMBL" id="WAK86005.1"/>
    </source>
</evidence>
<dbReference type="InterPro" id="IPR016177">
    <property type="entry name" value="DNA-bd_dom_sf"/>
</dbReference>
<dbReference type="InterPro" id="IPR036955">
    <property type="entry name" value="AP2/ERF_dom_sf"/>
</dbReference>
<dbReference type="SUPFAM" id="SSF54171">
    <property type="entry name" value="DNA-binding domain"/>
    <property type="match status" value="1"/>
</dbReference>
<feature type="region of interest" description="Disordered" evidence="9">
    <location>
        <begin position="158"/>
        <end position="177"/>
    </location>
</feature>
<dbReference type="GO" id="GO:0003700">
    <property type="term" value="F:DNA-binding transcription factor activity"/>
    <property type="evidence" value="ECO:0007669"/>
    <property type="project" value="InterPro"/>
</dbReference>
<keyword evidence="7" id="KW-0539">Nucleus</keyword>
<dbReference type="GO" id="GO:0003677">
    <property type="term" value="F:DNA binding"/>
    <property type="evidence" value="ECO:0007669"/>
    <property type="project" value="UniProtKB-KW"/>
</dbReference>
<dbReference type="Gene3D" id="3.30.730.10">
    <property type="entry name" value="AP2/ERF domain"/>
    <property type="match status" value="1"/>
</dbReference>
<evidence type="ECO:0000256" key="4">
    <source>
        <dbReference type="ARBA" id="ARBA00023125"/>
    </source>
</evidence>
<evidence type="ECO:0000259" key="10">
    <source>
        <dbReference type="PROSITE" id="PS51032"/>
    </source>
</evidence>
<feature type="domain" description="AP2/ERF" evidence="10">
    <location>
        <begin position="67"/>
        <end position="124"/>
    </location>
</feature>
<evidence type="ECO:0000256" key="9">
    <source>
        <dbReference type="SAM" id="MobiDB-lite"/>
    </source>
</evidence>
<evidence type="ECO:0000256" key="2">
    <source>
        <dbReference type="ARBA" id="ARBA00022821"/>
    </source>
</evidence>
<keyword evidence="3" id="KW-0805">Transcription regulation</keyword>
<dbReference type="PANTHER" id="PTHR31839">
    <property type="entry name" value="DEHYDRATION-RESPONSIVE ELEMENT-BINDING PROTEIN 1D"/>
    <property type="match status" value="1"/>
</dbReference>
<dbReference type="PANTHER" id="PTHR31839:SF2">
    <property type="entry name" value="DEHYDRATION-RESPONSIVE ELEMENT-BINDING PROTEIN 1D"/>
    <property type="match status" value="1"/>
</dbReference>
<dbReference type="AlphaFoldDB" id="A0A9E8Z0A6"/>
<protein>
    <submittedName>
        <fullName evidence="11">Transcription factor ERF44</fullName>
    </submittedName>
</protein>
<reference evidence="11" key="1">
    <citation type="submission" date="2022-08" db="EMBL/GenBank/DDBJ databases">
        <title>Phylogenomics of transcriptionally active AP2/ERF and bHLH transcription factors and their promoter regions regulating camptothecin biosynthesis in Nothapodytes nimmoniana.</title>
        <authorList>
            <person name="Godbole R.C."/>
            <person name="Pable A.A."/>
            <person name="Singh S."/>
            <person name="Barvkar V.T."/>
        </authorList>
    </citation>
    <scope>NUCLEOTIDE SEQUENCE</scope>
</reference>
<dbReference type="GO" id="GO:0005634">
    <property type="term" value="C:nucleus"/>
    <property type="evidence" value="ECO:0007669"/>
    <property type="project" value="UniProtKB-SubCell"/>
</dbReference>
<proteinExistence type="evidence at transcript level"/>
<keyword evidence="2" id="KW-0611">Plant defense</keyword>
<evidence type="ECO:0000256" key="8">
    <source>
        <dbReference type="ARBA" id="ARBA00024343"/>
    </source>
</evidence>
<evidence type="ECO:0000256" key="7">
    <source>
        <dbReference type="ARBA" id="ARBA00023242"/>
    </source>
</evidence>
<dbReference type="InterPro" id="IPR045277">
    <property type="entry name" value="DRE1A-I"/>
</dbReference>
<dbReference type="FunFam" id="3.30.730.10:FF:000001">
    <property type="entry name" value="Ethylene-responsive transcription factor 2"/>
    <property type="match status" value="1"/>
</dbReference>
<comment type="subcellular location">
    <subcellularLocation>
        <location evidence="1">Nucleus</location>
    </subcellularLocation>
</comment>
<dbReference type="SMART" id="SM00380">
    <property type="entry name" value="AP2"/>
    <property type="match status" value="1"/>
</dbReference>